<proteinExistence type="predicted"/>
<dbReference type="RefSeq" id="WP_193934873.1">
    <property type="nucleotide sequence ID" value="NZ_CAWPMZ010000148.1"/>
</dbReference>
<dbReference type="EMBL" id="JADEWN010000098">
    <property type="protein sequence ID" value="MBE9193490.1"/>
    <property type="molecule type" value="Genomic_DNA"/>
</dbReference>
<comment type="caution">
    <text evidence="1">The sequence shown here is derived from an EMBL/GenBank/DDBJ whole genome shotgun (WGS) entry which is preliminary data.</text>
</comment>
<accession>A0ABR9UZR8</accession>
<gene>
    <name evidence="1" type="ORF">IQ230_24770</name>
</gene>
<dbReference type="Proteomes" id="UP000651156">
    <property type="component" value="Unassembled WGS sequence"/>
</dbReference>
<name>A0ABR9UZR8_9CHRO</name>
<protein>
    <submittedName>
        <fullName evidence="1">Uncharacterized protein</fullName>
    </submittedName>
</protein>
<keyword evidence="2" id="KW-1185">Reference proteome</keyword>
<evidence type="ECO:0000313" key="2">
    <source>
        <dbReference type="Proteomes" id="UP000651156"/>
    </source>
</evidence>
<reference evidence="1 2" key="1">
    <citation type="submission" date="2020-10" db="EMBL/GenBank/DDBJ databases">
        <authorList>
            <person name="Castelo-Branco R."/>
            <person name="Eusebio N."/>
            <person name="Adriana R."/>
            <person name="Vieira A."/>
            <person name="Brugerolle De Fraissinette N."/>
            <person name="Rezende De Castro R."/>
            <person name="Schneider M.P."/>
            <person name="Vasconcelos V."/>
            <person name="Leao P.N."/>
        </authorList>
    </citation>
    <scope>NUCLEOTIDE SEQUENCE [LARGE SCALE GENOMIC DNA]</scope>
    <source>
        <strain evidence="1 2">LEGE 06123</strain>
    </source>
</reference>
<sequence length="74" mass="8237">MGSIEASGTAAAGSGDNINDAQANCDWQRHPTQFGKCSHRKPFLITTYRENSAIAIYIDQRYTSFLRIKGKLMI</sequence>
<evidence type="ECO:0000313" key="1">
    <source>
        <dbReference type="EMBL" id="MBE9193490.1"/>
    </source>
</evidence>
<organism evidence="1 2">
    <name type="scientific">Gloeocapsopsis crepidinum LEGE 06123</name>
    <dbReference type="NCBI Taxonomy" id="588587"/>
    <lineage>
        <taxon>Bacteria</taxon>
        <taxon>Bacillati</taxon>
        <taxon>Cyanobacteriota</taxon>
        <taxon>Cyanophyceae</taxon>
        <taxon>Oscillatoriophycideae</taxon>
        <taxon>Chroococcales</taxon>
        <taxon>Chroococcaceae</taxon>
        <taxon>Gloeocapsopsis</taxon>
    </lineage>
</organism>